<dbReference type="Pfam" id="PF04080">
    <property type="entry name" value="Per1"/>
    <property type="match status" value="1"/>
</dbReference>
<dbReference type="OrthoDB" id="419770at2759"/>
<comment type="subcellular location">
    <subcellularLocation>
        <location evidence="1">Endomembrane system</location>
        <topology evidence="1">Multi-pass membrane protein</topology>
    </subcellularLocation>
    <subcellularLocation>
        <location evidence="7">Endoplasmic reticulum membrane</location>
        <topology evidence="7">Multi-pass membrane protein</topology>
    </subcellularLocation>
</comment>
<evidence type="ECO:0000313" key="9">
    <source>
        <dbReference type="Proteomes" id="UP000015241"/>
    </source>
</evidence>
<dbReference type="FunCoup" id="S8G818">
    <property type="interactions" value="65"/>
</dbReference>
<evidence type="ECO:0000256" key="6">
    <source>
        <dbReference type="ARBA" id="ARBA00023136"/>
    </source>
</evidence>
<keyword evidence="7" id="KW-0256">Endoplasmic reticulum</keyword>
<evidence type="ECO:0000256" key="7">
    <source>
        <dbReference type="RuleBase" id="RU365066"/>
    </source>
</evidence>
<evidence type="ECO:0000256" key="1">
    <source>
        <dbReference type="ARBA" id="ARBA00004127"/>
    </source>
</evidence>
<evidence type="ECO:0000256" key="2">
    <source>
        <dbReference type="ARBA" id="ARBA00022502"/>
    </source>
</evidence>
<dbReference type="eggNOG" id="KOG2970">
    <property type="taxonomic scope" value="Eukaryota"/>
</dbReference>
<dbReference type="InParanoid" id="S8G818"/>
<organism evidence="8 9">
    <name type="scientific">Fomitopsis schrenkii</name>
    <name type="common">Brown rot fungus</name>
    <dbReference type="NCBI Taxonomy" id="2126942"/>
    <lineage>
        <taxon>Eukaryota</taxon>
        <taxon>Fungi</taxon>
        <taxon>Dikarya</taxon>
        <taxon>Basidiomycota</taxon>
        <taxon>Agaricomycotina</taxon>
        <taxon>Agaricomycetes</taxon>
        <taxon>Polyporales</taxon>
        <taxon>Fomitopsis</taxon>
    </lineage>
</organism>
<comment type="function">
    <text evidence="7">Involved in the lipid remodeling steps of GPI-anchor maturation.</text>
</comment>
<comment type="caution">
    <text evidence="7">Lacks conserved residue(s) required for the propagation of feature annotation.</text>
</comment>
<protein>
    <recommendedName>
        <fullName evidence="7">Post-GPI attachment to proteins factor 3</fullName>
    </recommendedName>
</protein>
<reference evidence="8 9" key="1">
    <citation type="journal article" date="2012" name="Science">
        <title>The Paleozoic origin of enzymatic lignin decomposition reconstructed from 31 fungal genomes.</title>
        <authorList>
            <person name="Floudas D."/>
            <person name="Binder M."/>
            <person name="Riley R."/>
            <person name="Barry K."/>
            <person name="Blanchette R.A."/>
            <person name="Henrissat B."/>
            <person name="Martinez A.T."/>
            <person name="Otillar R."/>
            <person name="Spatafora J.W."/>
            <person name="Yadav J.S."/>
            <person name="Aerts A."/>
            <person name="Benoit I."/>
            <person name="Boyd A."/>
            <person name="Carlson A."/>
            <person name="Copeland A."/>
            <person name="Coutinho P.M."/>
            <person name="de Vries R.P."/>
            <person name="Ferreira P."/>
            <person name="Findley K."/>
            <person name="Foster B."/>
            <person name="Gaskell J."/>
            <person name="Glotzer D."/>
            <person name="Gorecki P."/>
            <person name="Heitman J."/>
            <person name="Hesse C."/>
            <person name="Hori C."/>
            <person name="Igarashi K."/>
            <person name="Jurgens J.A."/>
            <person name="Kallen N."/>
            <person name="Kersten P."/>
            <person name="Kohler A."/>
            <person name="Kuees U."/>
            <person name="Kumar T.K.A."/>
            <person name="Kuo A."/>
            <person name="LaButti K."/>
            <person name="Larrondo L.F."/>
            <person name="Lindquist E."/>
            <person name="Ling A."/>
            <person name="Lombard V."/>
            <person name="Lucas S."/>
            <person name="Lundell T."/>
            <person name="Martin R."/>
            <person name="McLaughlin D.J."/>
            <person name="Morgenstern I."/>
            <person name="Morin E."/>
            <person name="Murat C."/>
            <person name="Nagy L.G."/>
            <person name="Nolan M."/>
            <person name="Ohm R.A."/>
            <person name="Patyshakuliyeva A."/>
            <person name="Rokas A."/>
            <person name="Ruiz-Duenas F.J."/>
            <person name="Sabat G."/>
            <person name="Salamov A."/>
            <person name="Samejima M."/>
            <person name="Schmutz J."/>
            <person name="Slot J.C."/>
            <person name="St John F."/>
            <person name="Stenlid J."/>
            <person name="Sun H."/>
            <person name="Sun S."/>
            <person name="Syed K."/>
            <person name="Tsang A."/>
            <person name="Wiebenga A."/>
            <person name="Young D."/>
            <person name="Pisabarro A."/>
            <person name="Eastwood D.C."/>
            <person name="Martin F."/>
            <person name="Cullen D."/>
            <person name="Grigoriev I.V."/>
            <person name="Hibbett D.S."/>
        </authorList>
    </citation>
    <scope>NUCLEOTIDE SEQUENCE</scope>
    <source>
        <strain evidence="9">FP-58527</strain>
    </source>
</reference>
<dbReference type="InterPro" id="IPR007217">
    <property type="entry name" value="Per1-like"/>
</dbReference>
<evidence type="ECO:0000256" key="4">
    <source>
        <dbReference type="ARBA" id="ARBA00022729"/>
    </source>
</evidence>
<feature type="signal peptide" evidence="7">
    <location>
        <begin position="1"/>
        <end position="18"/>
    </location>
</feature>
<feature type="chain" id="PRO_5016477525" description="Post-GPI attachment to proteins factor 3" evidence="7">
    <location>
        <begin position="19"/>
        <end position="334"/>
    </location>
</feature>
<dbReference type="PANTHER" id="PTHR13148">
    <property type="entry name" value="PER1-RELATED"/>
    <property type="match status" value="1"/>
</dbReference>
<dbReference type="HOGENOM" id="CLU_032917_1_1_1"/>
<keyword evidence="4 7" id="KW-0732">Signal</keyword>
<comment type="similarity">
    <text evidence="7">Belongs to the PGAP3 family.</text>
</comment>
<evidence type="ECO:0000256" key="5">
    <source>
        <dbReference type="ARBA" id="ARBA00022989"/>
    </source>
</evidence>
<feature type="transmembrane region" description="Helical" evidence="7">
    <location>
        <begin position="226"/>
        <end position="249"/>
    </location>
</feature>
<dbReference type="GO" id="GO:0016788">
    <property type="term" value="F:hydrolase activity, acting on ester bonds"/>
    <property type="evidence" value="ECO:0007669"/>
    <property type="project" value="TreeGrafter"/>
</dbReference>
<dbReference type="GO" id="GO:0005789">
    <property type="term" value="C:endoplasmic reticulum membrane"/>
    <property type="evidence" value="ECO:0007669"/>
    <property type="project" value="UniProtKB-SubCell"/>
</dbReference>
<keyword evidence="6 7" id="KW-0472">Membrane</keyword>
<feature type="transmembrane region" description="Helical" evidence="7">
    <location>
        <begin position="198"/>
        <end position="220"/>
    </location>
</feature>
<feature type="transmembrane region" description="Helical" evidence="7">
    <location>
        <begin position="166"/>
        <end position="186"/>
    </location>
</feature>
<keyword evidence="5 7" id="KW-1133">Transmembrane helix</keyword>
<dbReference type="Proteomes" id="UP000015241">
    <property type="component" value="Unassembled WGS sequence"/>
</dbReference>
<keyword evidence="3 7" id="KW-0812">Transmembrane</keyword>
<keyword evidence="9" id="KW-1185">Reference proteome</keyword>
<dbReference type="AlphaFoldDB" id="S8G818"/>
<evidence type="ECO:0000313" key="8">
    <source>
        <dbReference type="EMBL" id="EPT06260.1"/>
    </source>
</evidence>
<proteinExistence type="inferred from homology"/>
<dbReference type="STRING" id="743788.S8G818"/>
<dbReference type="GO" id="GO:0006506">
    <property type="term" value="P:GPI anchor biosynthetic process"/>
    <property type="evidence" value="ECO:0007669"/>
    <property type="project" value="UniProtKB-KW"/>
</dbReference>
<evidence type="ECO:0000256" key="3">
    <source>
        <dbReference type="ARBA" id="ARBA00022692"/>
    </source>
</evidence>
<feature type="transmembrane region" description="Helical" evidence="7">
    <location>
        <begin position="270"/>
        <end position="290"/>
    </location>
</feature>
<keyword evidence="2 7" id="KW-0337">GPI-anchor biosynthesis</keyword>
<feature type="transmembrane region" description="Helical" evidence="7">
    <location>
        <begin position="302"/>
        <end position="320"/>
    </location>
</feature>
<accession>S8G818</accession>
<gene>
    <name evidence="8" type="ORF">FOMPIDRAFT_1027075</name>
</gene>
<name>S8G818_FOMSC</name>
<sequence>MRLWHNVLLFVAPSLVYASAGDRAENYQNCVSKCESRVCADNYDAWASSISLPMRLTRWTCSDDCKYGCMHAITDHALNNSVPVQQYHGKWPFWRLAGMQEPASVAFSMLNFLVHYQGWRRIQRALPENHPMKKYYRRFAFVSMNAWVWSSVFHTRDLPLTEKMDYFSAALAILYALYYTVVRLFHLYSSDTRSKSSLVNFAWLSLCILTYLAHVSFLTLLPRFDYTYNMVFNLTLGMIHNLLWLAYSLPRSLPLLRRFPHRPRSYRPSYATAAALFAILTILATSLELFDFPPWGRVIDAHSLWHLATVPITVYWYDFLLSDALDLGWRVDRL</sequence>
<dbReference type="EMBL" id="KE504122">
    <property type="protein sequence ID" value="EPT06260.1"/>
    <property type="molecule type" value="Genomic_DNA"/>
</dbReference>
<dbReference type="PANTHER" id="PTHR13148:SF0">
    <property type="entry name" value="POST-GPI ATTACHMENT TO PROTEINS FACTOR 3"/>
    <property type="match status" value="1"/>
</dbReference>